<dbReference type="Pfam" id="PF00109">
    <property type="entry name" value="ketoacyl-synt"/>
    <property type="match status" value="1"/>
</dbReference>
<dbReference type="PROSITE" id="PS00606">
    <property type="entry name" value="KS3_1"/>
    <property type="match status" value="1"/>
</dbReference>
<dbReference type="GO" id="GO:0004315">
    <property type="term" value="F:3-oxoacyl-[acyl-carrier-protein] synthase activity"/>
    <property type="evidence" value="ECO:0007669"/>
    <property type="project" value="UniProtKB-EC"/>
</dbReference>
<dbReference type="AlphaFoldDB" id="A0A7W2L612"/>
<dbReference type="InterPro" id="IPR020841">
    <property type="entry name" value="PKS_Beta-ketoAc_synthase_dom"/>
</dbReference>
<evidence type="ECO:0000256" key="12">
    <source>
        <dbReference type="ARBA" id="ARBA00023315"/>
    </source>
</evidence>
<keyword evidence="6" id="KW-0963">Cytoplasm</keyword>
<evidence type="ECO:0000256" key="18">
    <source>
        <dbReference type="RuleBase" id="RU003694"/>
    </source>
</evidence>
<keyword evidence="11" id="KW-0275">Fatty acid biosynthesis</keyword>
<dbReference type="EC" id="2.3.1.41" evidence="5"/>
<sequence>MVSKQTIGLRRVVVTGMGIVSCLGNSPAQVLQALREGRSGIAFNPSYAEAGLRSHVSGRLDVDLERVDRRHRRFMGDAAAYAYLAMVDAIADAGLAPEQVSNPRTGCVMGSGGGSSEDIVEANRLLQTQGVRKVGPYRVPRTMTSTVSACMASFFSIKGLNYSIASACATSAHCIGHAFEQIQFGKQDVVFAGGAEAEHFSQSCMFDAMGAFSTRYNDQPSMASRPYDMARDGFVISGGAGVLVLEALEHAQARGATILAEVIGYGNASDGLDMVSPSGDGALRAMQMALASCEEPVDYLNTHGTSTQAGDLVELQAALQAFDGDLPPFSSTKSLSGHALGAAGVHEAIYSLLMMRHGFMAASHNIEQLDPQVEGLPLVRDVHEGQQVDCVMSNSFGFGGANASLVFSRRGLEV</sequence>
<dbReference type="Proteomes" id="UP000553948">
    <property type="component" value="Unassembled WGS sequence"/>
</dbReference>
<evidence type="ECO:0000256" key="8">
    <source>
        <dbReference type="ARBA" id="ARBA00022679"/>
    </source>
</evidence>
<dbReference type="InterPro" id="IPR014030">
    <property type="entry name" value="Ketoacyl_synth_N"/>
</dbReference>
<evidence type="ECO:0000256" key="7">
    <source>
        <dbReference type="ARBA" id="ARBA00022516"/>
    </source>
</evidence>
<comment type="subunit">
    <text evidence="4">Homodimer.</text>
</comment>
<comment type="caution">
    <text evidence="20">The sequence shown here is derived from an EMBL/GenBank/DDBJ whole genome shotgun (WGS) entry which is preliminary data.</text>
</comment>
<evidence type="ECO:0000256" key="6">
    <source>
        <dbReference type="ARBA" id="ARBA00022490"/>
    </source>
</evidence>
<dbReference type="Pfam" id="PF02801">
    <property type="entry name" value="Ketoacyl-synt_C"/>
    <property type="match status" value="1"/>
</dbReference>
<evidence type="ECO:0000256" key="15">
    <source>
        <dbReference type="ARBA" id="ARBA00042143"/>
    </source>
</evidence>
<evidence type="ECO:0000313" key="20">
    <source>
        <dbReference type="EMBL" id="MBA6119120.1"/>
    </source>
</evidence>
<protein>
    <recommendedName>
        <fullName evidence="13">3-oxoacyl-[acyl-carrier-protein] synthase 1</fullName>
        <ecNumber evidence="5">2.3.1.41</ecNumber>
    </recommendedName>
    <alternativeName>
        <fullName evidence="14">3-oxoacyl-[acyl-carrier-protein] synthase I</fullName>
    </alternativeName>
    <alternativeName>
        <fullName evidence="15">Beta-ketoacyl-ACP synthase I</fullName>
    </alternativeName>
</protein>
<dbReference type="CDD" id="cd00834">
    <property type="entry name" value="KAS_I_II"/>
    <property type="match status" value="1"/>
</dbReference>
<keyword evidence="8 18" id="KW-0808">Transferase</keyword>
<evidence type="ECO:0000256" key="11">
    <source>
        <dbReference type="ARBA" id="ARBA00023160"/>
    </source>
</evidence>
<dbReference type="InterPro" id="IPR014031">
    <property type="entry name" value="Ketoacyl_synth_C"/>
</dbReference>
<comment type="pathway">
    <text evidence="2">Lipid metabolism; fatty acid biosynthesis.</text>
</comment>
<evidence type="ECO:0000256" key="2">
    <source>
        <dbReference type="ARBA" id="ARBA00005194"/>
    </source>
</evidence>
<keyword evidence="7" id="KW-0444">Lipid biosynthesis</keyword>
<keyword evidence="9" id="KW-0276">Fatty acid metabolism</keyword>
<accession>A0A7W2L612</accession>
<dbReference type="GO" id="GO:0006633">
    <property type="term" value="P:fatty acid biosynthetic process"/>
    <property type="evidence" value="ECO:0007669"/>
    <property type="project" value="UniProtKB-UniPathway"/>
</dbReference>
<dbReference type="UniPathway" id="UPA00094"/>
<dbReference type="EMBL" id="JACGDG010000034">
    <property type="protein sequence ID" value="MBA6119120.1"/>
    <property type="molecule type" value="Genomic_DNA"/>
</dbReference>
<dbReference type="SUPFAM" id="SSF53901">
    <property type="entry name" value="Thiolase-like"/>
    <property type="match status" value="2"/>
</dbReference>
<evidence type="ECO:0000313" key="21">
    <source>
        <dbReference type="Proteomes" id="UP000553948"/>
    </source>
</evidence>
<evidence type="ECO:0000256" key="16">
    <source>
        <dbReference type="ARBA" id="ARBA00048121"/>
    </source>
</evidence>
<dbReference type="SMART" id="SM00825">
    <property type="entry name" value="PKS_KS"/>
    <property type="match status" value="1"/>
</dbReference>
<evidence type="ECO:0000256" key="1">
    <source>
        <dbReference type="ARBA" id="ARBA00004496"/>
    </source>
</evidence>
<keyword evidence="12 20" id="KW-0012">Acyltransferase</keyword>
<evidence type="ECO:0000256" key="10">
    <source>
        <dbReference type="ARBA" id="ARBA00023098"/>
    </source>
</evidence>
<dbReference type="PROSITE" id="PS51257">
    <property type="entry name" value="PROKAR_LIPOPROTEIN"/>
    <property type="match status" value="1"/>
</dbReference>
<dbReference type="InterPro" id="IPR018201">
    <property type="entry name" value="Ketoacyl_synth_AS"/>
</dbReference>
<dbReference type="RefSeq" id="WP_181074377.1">
    <property type="nucleotide sequence ID" value="NZ_JACGDG010000034.1"/>
</dbReference>
<evidence type="ECO:0000256" key="5">
    <source>
        <dbReference type="ARBA" id="ARBA00013191"/>
    </source>
</evidence>
<comment type="similarity">
    <text evidence="3 18">Belongs to the thiolase-like superfamily. Beta-ketoacyl-ACP synthases family.</text>
</comment>
<gene>
    <name evidence="20" type="ORF">H4C47_25780</name>
</gene>
<dbReference type="PROSITE" id="PS52004">
    <property type="entry name" value="KS3_2"/>
    <property type="match status" value="1"/>
</dbReference>
<evidence type="ECO:0000256" key="4">
    <source>
        <dbReference type="ARBA" id="ARBA00011738"/>
    </source>
</evidence>
<evidence type="ECO:0000256" key="14">
    <source>
        <dbReference type="ARBA" id="ARBA00041620"/>
    </source>
</evidence>
<evidence type="ECO:0000259" key="19">
    <source>
        <dbReference type="PROSITE" id="PS52004"/>
    </source>
</evidence>
<name>A0A7W2L612_PSEPU</name>
<dbReference type="GO" id="GO:0005829">
    <property type="term" value="C:cytosol"/>
    <property type="evidence" value="ECO:0007669"/>
    <property type="project" value="TreeGrafter"/>
</dbReference>
<keyword evidence="10" id="KW-0443">Lipid metabolism</keyword>
<evidence type="ECO:0000256" key="17">
    <source>
        <dbReference type="ARBA" id="ARBA00048506"/>
    </source>
</evidence>
<proteinExistence type="inferred from homology"/>
<dbReference type="Gene3D" id="3.40.47.10">
    <property type="match status" value="2"/>
</dbReference>
<comment type="catalytic activity">
    <reaction evidence="17">
        <text>a fatty acyl-[ACP] + malonyl-[ACP] + H(+) = a 3-oxoacyl-[ACP] + holo-[ACP] + CO2</text>
        <dbReference type="Rhea" id="RHEA:22836"/>
        <dbReference type="Rhea" id="RHEA-COMP:9623"/>
        <dbReference type="Rhea" id="RHEA-COMP:9685"/>
        <dbReference type="Rhea" id="RHEA-COMP:9916"/>
        <dbReference type="Rhea" id="RHEA-COMP:14125"/>
        <dbReference type="ChEBI" id="CHEBI:15378"/>
        <dbReference type="ChEBI" id="CHEBI:16526"/>
        <dbReference type="ChEBI" id="CHEBI:64479"/>
        <dbReference type="ChEBI" id="CHEBI:78449"/>
        <dbReference type="ChEBI" id="CHEBI:78776"/>
        <dbReference type="ChEBI" id="CHEBI:138651"/>
        <dbReference type="EC" id="2.3.1.41"/>
    </reaction>
    <physiologicalReaction direction="left-to-right" evidence="17">
        <dbReference type="Rhea" id="RHEA:22837"/>
    </physiologicalReaction>
</comment>
<dbReference type="PANTHER" id="PTHR11712:SF306">
    <property type="entry name" value="3-OXOACYL-[ACYL-CARRIER-PROTEIN] SYNTHASE 1"/>
    <property type="match status" value="1"/>
</dbReference>
<evidence type="ECO:0000256" key="13">
    <source>
        <dbReference type="ARBA" id="ARBA00039450"/>
    </source>
</evidence>
<comment type="subcellular location">
    <subcellularLocation>
        <location evidence="1">Cytoplasm</location>
    </subcellularLocation>
</comment>
<dbReference type="InterPro" id="IPR000794">
    <property type="entry name" value="Beta-ketoacyl_synthase"/>
</dbReference>
<evidence type="ECO:0000256" key="3">
    <source>
        <dbReference type="ARBA" id="ARBA00008467"/>
    </source>
</evidence>
<dbReference type="FunFam" id="3.40.47.10:FF:000006">
    <property type="entry name" value="3-oxoacyl-[acyl-carrier-protein] synthase I"/>
    <property type="match status" value="1"/>
</dbReference>
<feature type="domain" description="Ketosynthase family 3 (KS3)" evidence="19">
    <location>
        <begin position="9"/>
        <end position="409"/>
    </location>
</feature>
<dbReference type="PANTHER" id="PTHR11712">
    <property type="entry name" value="POLYKETIDE SYNTHASE-RELATED"/>
    <property type="match status" value="1"/>
</dbReference>
<reference evidence="20 21" key="1">
    <citation type="submission" date="2020-07" db="EMBL/GenBank/DDBJ databases">
        <title>Diversity of carbapenemase encoding genes among Pseudomonas putida group clinical isolates in a tertiary Brazilian hospital.</title>
        <authorList>
            <person name="Alberto-Lei F."/>
            <person name="Nodari C.S."/>
            <person name="Streling A.P."/>
            <person name="Paulino J.T."/>
            <person name="Bessa-Neto F.O."/>
            <person name="Cayo R."/>
            <person name="Gales A.C."/>
        </authorList>
    </citation>
    <scope>NUCLEOTIDE SEQUENCE [LARGE SCALE GENOMIC DNA]</scope>
    <source>
        <strain evidence="20 21">12464</strain>
    </source>
</reference>
<organism evidence="20 21">
    <name type="scientific">Pseudomonas putida</name>
    <name type="common">Arthrobacter siderocapsulatus</name>
    <dbReference type="NCBI Taxonomy" id="303"/>
    <lineage>
        <taxon>Bacteria</taxon>
        <taxon>Pseudomonadati</taxon>
        <taxon>Pseudomonadota</taxon>
        <taxon>Gammaproteobacteria</taxon>
        <taxon>Pseudomonadales</taxon>
        <taxon>Pseudomonadaceae</taxon>
        <taxon>Pseudomonas</taxon>
    </lineage>
</organism>
<evidence type="ECO:0000256" key="9">
    <source>
        <dbReference type="ARBA" id="ARBA00022832"/>
    </source>
</evidence>
<dbReference type="InterPro" id="IPR016039">
    <property type="entry name" value="Thiolase-like"/>
</dbReference>
<comment type="catalytic activity">
    <reaction evidence="16">
        <text>(3Z)-decenoyl-[ACP] + malonyl-[ACP] + H(+) = 3-oxo-(5Z)-dodecenoyl-[ACP] + holo-[ACP] + CO2</text>
        <dbReference type="Rhea" id="RHEA:54940"/>
        <dbReference type="Rhea" id="RHEA-COMP:9623"/>
        <dbReference type="Rhea" id="RHEA-COMP:9685"/>
        <dbReference type="Rhea" id="RHEA-COMP:9927"/>
        <dbReference type="Rhea" id="RHEA-COMP:14042"/>
        <dbReference type="ChEBI" id="CHEBI:15378"/>
        <dbReference type="ChEBI" id="CHEBI:16526"/>
        <dbReference type="ChEBI" id="CHEBI:64479"/>
        <dbReference type="ChEBI" id="CHEBI:78449"/>
        <dbReference type="ChEBI" id="CHEBI:78798"/>
        <dbReference type="ChEBI" id="CHEBI:138410"/>
    </reaction>
    <physiologicalReaction direction="left-to-right" evidence="16">
        <dbReference type="Rhea" id="RHEA:54941"/>
    </physiologicalReaction>
</comment>